<evidence type="ECO:0000256" key="1">
    <source>
        <dbReference type="SAM" id="SignalP"/>
    </source>
</evidence>
<protein>
    <recommendedName>
        <fullName evidence="4">DUF4377 domain-containing protein</fullName>
    </recommendedName>
</protein>
<keyword evidence="3" id="KW-1185">Reference proteome</keyword>
<accession>A0ABZ2YZW1</accession>
<evidence type="ECO:0000313" key="3">
    <source>
        <dbReference type="Proteomes" id="UP001449657"/>
    </source>
</evidence>
<reference evidence="2 3" key="1">
    <citation type="submission" date="2024-03" db="EMBL/GenBank/DDBJ databases">
        <title>Chitinophaga caseinilytica sp. nov., a casein hydrolysing bacterium isolated from forest soil.</title>
        <authorList>
            <person name="Lee D.S."/>
            <person name="Han D.M."/>
            <person name="Baek J.H."/>
            <person name="Choi D.G."/>
            <person name="Jeon J.H."/>
            <person name="Jeon C.O."/>
        </authorList>
    </citation>
    <scope>NUCLEOTIDE SEQUENCE [LARGE SCALE GENOMIC DNA]</scope>
    <source>
        <strain evidence="2 3">KACC 19118</strain>
    </source>
</reference>
<organism evidence="2 3">
    <name type="scientific">Chitinophaga caseinilytica</name>
    <dbReference type="NCBI Taxonomy" id="2267521"/>
    <lineage>
        <taxon>Bacteria</taxon>
        <taxon>Pseudomonadati</taxon>
        <taxon>Bacteroidota</taxon>
        <taxon>Chitinophagia</taxon>
        <taxon>Chitinophagales</taxon>
        <taxon>Chitinophagaceae</taxon>
        <taxon>Chitinophaga</taxon>
    </lineage>
</organism>
<dbReference type="Proteomes" id="UP001449657">
    <property type="component" value="Chromosome"/>
</dbReference>
<sequence>MPKITFIIASLISLASLTGFAQELRPRTVGEDRFWKKADAVVRSAISHTPGNGWEISAETADDSGFQPDKTWAKDKGPYSYVYEITFVLNPEIVKVRLDSVAQLVVTAPERADELVRQMERISAEAQCRIVMIVNSNYSALGFCAGKPSFPTYPATTAAVRVPAGASCDAATMLLIGKFAKTATDMLDGQSGTVSANGILTGGGAFTLHNVEIKFRATPEVADFFIRKTDVAGLAALVGTSLQ</sequence>
<gene>
    <name evidence="2" type="ORF">WJU22_18620</name>
</gene>
<name>A0ABZ2YZW1_9BACT</name>
<evidence type="ECO:0000313" key="2">
    <source>
        <dbReference type="EMBL" id="WZN44913.1"/>
    </source>
</evidence>
<feature type="chain" id="PRO_5046489143" description="DUF4377 domain-containing protein" evidence="1">
    <location>
        <begin position="22"/>
        <end position="243"/>
    </location>
</feature>
<keyword evidence="1" id="KW-0732">Signal</keyword>
<proteinExistence type="predicted"/>
<dbReference type="RefSeq" id="WP_341839672.1">
    <property type="nucleotide sequence ID" value="NZ_CP149792.1"/>
</dbReference>
<dbReference type="EMBL" id="CP150096">
    <property type="protein sequence ID" value="WZN44913.1"/>
    <property type="molecule type" value="Genomic_DNA"/>
</dbReference>
<feature type="signal peptide" evidence="1">
    <location>
        <begin position="1"/>
        <end position="21"/>
    </location>
</feature>
<evidence type="ECO:0008006" key="4">
    <source>
        <dbReference type="Google" id="ProtNLM"/>
    </source>
</evidence>